<organism evidence="1">
    <name type="scientific">Timema californicum</name>
    <name type="common">California timema</name>
    <name type="synonym">Walking stick</name>
    <dbReference type="NCBI Taxonomy" id="61474"/>
    <lineage>
        <taxon>Eukaryota</taxon>
        <taxon>Metazoa</taxon>
        <taxon>Ecdysozoa</taxon>
        <taxon>Arthropoda</taxon>
        <taxon>Hexapoda</taxon>
        <taxon>Insecta</taxon>
        <taxon>Pterygota</taxon>
        <taxon>Neoptera</taxon>
        <taxon>Polyneoptera</taxon>
        <taxon>Phasmatodea</taxon>
        <taxon>Timematodea</taxon>
        <taxon>Timematoidea</taxon>
        <taxon>Timematidae</taxon>
        <taxon>Timema</taxon>
    </lineage>
</organism>
<reference evidence="1" key="1">
    <citation type="submission" date="2020-11" db="EMBL/GenBank/DDBJ databases">
        <authorList>
            <person name="Tran Van P."/>
        </authorList>
    </citation>
    <scope>NUCLEOTIDE SEQUENCE</scope>
</reference>
<evidence type="ECO:0000313" key="1">
    <source>
        <dbReference type="EMBL" id="CAD7575993.1"/>
    </source>
</evidence>
<name>A0A7R9JAY9_TIMCA</name>
<proteinExistence type="predicted"/>
<dbReference type="AlphaFoldDB" id="A0A7R9JAY9"/>
<dbReference type="EMBL" id="OE183773">
    <property type="protein sequence ID" value="CAD7575993.1"/>
    <property type="molecule type" value="Genomic_DNA"/>
</dbReference>
<accession>A0A7R9JAY9</accession>
<gene>
    <name evidence="1" type="ORF">TCMB3V08_LOCUS8569</name>
</gene>
<sequence>MFENSSRGHVISLLPFSLHNTKSRSDAKSRTCVCGVVSSWHKCARSVTPSSGRVVTSSCLSGGNTRARRNLRIHLWELTLSESCSLRSKKLSMTAMACISFPSHSRCAGVSNGPNDDLCTGGVRASRQLPGTRMRETYKEEQTQHIHKMFLSEVKEGFGNQINLCRDRGLNPGPPAQESDTLPLDHQNPTIGCATYSESVWRGPVDVSGVRLLGLQPRLVQQHLQPGFSHHLLQSLLVPAGHKANNTLYHRYCGSKAILPYLNIRTHIKQFLWQTVLRSCWDCVVSLPFTLIGLCWDCAVSATVLLIVNCRHRSEENFWLRAHSCVNNVGMFRTHCQIVNKKLREGSPLAGRSRRRSVFVQEVPAARGFSFKVRMSGRILHDEMVYLTLSGGYSPFDKELLLIEPGTAPPKDVYCQEISVRFGRAGYPFGPWSQLSSVYKGNAR</sequence>
<protein>
    <submittedName>
        <fullName evidence="1">(California timema) hypothetical protein</fullName>
    </submittedName>
</protein>